<dbReference type="Pfam" id="PF00501">
    <property type="entry name" value="AMP-binding"/>
    <property type="match status" value="1"/>
</dbReference>
<evidence type="ECO:0000313" key="6">
    <source>
        <dbReference type="Proteomes" id="UP001206895"/>
    </source>
</evidence>
<dbReference type="PANTHER" id="PTHR43201">
    <property type="entry name" value="ACYL-COA SYNTHETASE"/>
    <property type="match status" value="1"/>
</dbReference>
<comment type="caution">
    <text evidence="5">The sequence shown here is derived from an EMBL/GenBank/DDBJ whole genome shotgun (WGS) entry which is preliminary data.</text>
</comment>
<dbReference type="InterPro" id="IPR020845">
    <property type="entry name" value="AMP-binding_CS"/>
</dbReference>
<dbReference type="InterPro" id="IPR045851">
    <property type="entry name" value="AMP-bd_C_sf"/>
</dbReference>
<dbReference type="PANTHER" id="PTHR43201:SF5">
    <property type="entry name" value="MEDIUM-CHAIN ACYL-COA LIGASE ACSF2, MITOCHONDRIAL"/>
    <property type="match status" value="1"/>
</dbReference>
<comment type="similarity">
    <text evidence="1">Belongs to the ATP-dependent AMP-binding enzyme family.</text>
</comment>
<dbReference type="RefSeq" id="WP_253660486.1">
    <property type="nucleotide sequence ID" value="NZ_BAAAJQ010000001.1"/>
</dbReference>
<evidence type="ECO:0000259" key="3">
    <source>
        <dbReference type="Pfam" id="PF00501"/>
    </source>
</evidence>
<name>A0ABT1HB96_9NOCA</name>
<feature type="domain" description="AMP-dependent synthetase/ligase" evidence="3">
    <location>
        <begin position="69"/>
        <end position="432"/>
    </location>
</feature>
<proteinExistence type="inferred from homology"/>
<keyword evidence="6" id="KW-1185">Reference proteome</keyword>
<reference evidence="5 6" key="1">
    <citation type="submission" date="2022-06" db="EMBL/GenBank/DDBJ databases">
        <title>Genomic Encyclopedia of Archaeal and Bacterial Type Strains, Phase II (KMG-II): from individual species to whole genera.</title>
        <authorList>
            <person name="Goeker M."/>
        </authorList>
    </citation>
    <scope>NUCLEOTIDE SEQUENCE [LARGE SCALE GENOMIC DNA]</scope>
    <source>
        <strain evidence="5 6">DSM 44693</strain>
    </source>
</reference>
<dbReference type="InterPro" id="IPR000873">
    <property type="entry name" value="AMP-dep_synth/lig_dom"/>
</dbReference>
<dbReference type="Gene3D" id="3.40.50.980">
    <property type="match status" value="2"/>
</dbReference>
<keyword evidence="2 5" id="KW-0436">Ligase</keyword>
<dbReference type="Gene3D" id="2.30.38.10">
    <property type="entry name" value="Luciferase, Domain 3"/>
    <property type="match status" value="1"/>
</dbReference>
<dbReference type="EMBL" id="JAMTCJ010000001">
    <property type="protein sequence ID" value="MCP2175521.1"/>
    <property type="molecule type" value="Genomic_DNA"/>
</dbReference>
<dbReference type="InterPro" id="IPR025110">
    <property type="entry name" value="AMP-bd_C"/>
</dbReference>
<evidence type="ECO:0000256" key="2">
    <source>
        <dbReference type="ARBA" id="ARBA00022598"/>
    </source>
</evidence>
<dbReference type="Pfam" id="PF13193">
    <property type="entry name" value="AMP-binding_C"/>
    <property type="match status" value="1"/>
</dbReference>
<accession>A0ABT1HB96</accession>
<evidence type="ECO:0000313" key="5">
    <source>
        <dbReference type="EMBL" id="MCP2175521.1"/>
    </source>
</evidence>
<sequence length="585" mass="62160">MTTINEDPAAVTSAYDDIVDGLTRSGADYEMIETPSPHGSGTVRHFRHASPTLDAIVSDFEDRHGPRSLTIGHGGSYTYSEVFARSRRLAWSLHHELGITAADRVGIMMLNRADYLVALFAAIRIGAVAVLLNSRASVSETRDALADVPCAVVLADGKRIDQLQTIGTVACLVTVDAGQADTDVRSIDDLIDRAVEDAPQASAHPDETSVILFTSGTSGRAKGVALSHRAMGTVVHNMRFVTDVNLEFASRTYSIPIADMRPLMPTVSTLLVFPLFHVSGIAALMVTMNSGGVIATMPRWSPEEAVRLISENGLTLMAGPPLTVDELLSVPGSDVALSSLINVVPGGQATPPNVTAKISTGLPNAQRSAGWGMTEVGGSVCTANGQILRAIPTTSGPMSPTMDVRVTDGGAVLQTGEVGELEIRGGQVMSEYVGRPAETREAFVDGWLRTGDVGYVDEYNLVHIVDRKKDIVISAGENISCAEVEAVIAASGLFEEVAAFGVPDDRLGERLVVAVSPADGITVDVEDVLVIARTTLPEYKIPSAVQMRTARMPRTATGKVLKRLLRDEYQRHSAGVATTERPLQS</sequence>
<gene>
    <name evidence="5" type="ORF">LX13_001328</name>
</gene>
<dbReference type="Proteomes" id="UP001206895">
    <property type="component" value="Unassembled WGS sequence"/>
</dbReference>
<feature type="domain" description="AMP-binding enzyme C-terminal" evidence="4">
    <location>
        <begin position="483"/>
        <end position="559"/>
    </location>
</feature>
<protein>
    <submittedName>
        <fullName evidence="5">Acyl-CoA synthetase (AMP-forming)/AMP-acid ligase II</fullName>
    </submittedName>
</protein>
<dbReference type="Gene3D" id="3.30.300.30">
    <property type="match status" value="1"/>
</dbReference>
<dbReference type="SUPFAM" id="SSF56801">
    <property type="entry name" value="Acetyl-CoA synthetase-like"/>
    <property type="match status" value="1"/>
</dbReference>
<organism evidence="5 6">
    <name type="scientific">Williamsia maris</name>
    <dbReference type="NCBI Taxonomy" id="72806"/>
    <lineage>
        <taxon>Bacteria</taxon>
        <taxon>Bacillati</taxon>
        <taxon>Actinomycetota</taxon>
        <taxon>Actinomycetes</taxon>
        <taxon>Mycobacteriales</taxon>
        <taxon>Nocardiaceae</taxon>
        <taxon>Williamsia</taxon>
    </lineage>
</organism>
<evidence type="ECO:0000256" key="1">
    <source>
        <dbReference type="ARBA" id="ARBA00006432"/>
    </source>
</evidence>
<dbReference type="PROSITE" id="PS00455">
    <property type="entry name" value="AMP_BINDING"/>
    <property type="match status" value="1"/>
</dbReference>
<evidence type="ECO:0000259" key="4">
    <source>
        <dbReference type="Pfam" id="PF13193"/>
    </source>
</evidence>
<dbReference type="GO" id="GO:0016874">
    <property type="term" value="F:ligase activity"/>
    <property type="evidence" value="ECO:0007669"/>
    <property type="project" value="UniProtKB-KW"/>
</dbReference>